<dbReference type="EMBL" id="MLFT02000224">
    <property type="protein sequence ID" value="PHT28363.1"/>
    <property type="molecule type" value="Genomic_DNA"/>
</dbReference>
<dbReference type="Proteomes" id="UP000224567">
    <property type="component" value="Unassembled WGS sequence"/>
</dbReference>
<keyword evidence="2" id="KW-0217">Developmental protein</keyword>
<dbReference type="InterPro" id="IPR009057">
    <property type="entry name" value="Homeodomain-like_sf"/>
</dbReference>
<protein>
    <submittedName>
        <fullName evidence="9">Protein RADIALIS-like 2</fullName>
    </submittedName>
</protein>
<dbReference type="SUPFAM" id="SSF46689">
    <property type="entry name" value="Homeodomain-like"/>
    <property type="match status" value="1"/>
</dbReference>
<dbReference type="PANTHER" id="PTHR43080">
    <property type="entry name" value="CBS DOMAIN-CONTAINING PROTEIN CBSX3, MITOCHONDRIAL"/>
    <property type="match status" value="1"/>
</dbReference>
<dbReference type="InterPro" id="IPR000644">
    <property type="entry name" value="CBS_dom"/>
</dbReference>
<evidence type="ECO:0000256" key="7">
    <source>
        <dbReference type="PROSITE-ProRule" id="PRU00703"/>
    </source>
</evidence>
<organism evidence="9 10">
    <name type="scientific">Capsicum baccatum</name>
    <name type="common">Peruvian pepper</name>
    <dbReference type="NCBI Taxonomy" id="33114"/>
    <lineage>
        <taxon>Eukaryota</taxon>
        <taxon>Viridiplantae</taxon>
        <taxon>Streptophyta</taxon>
        <taxon>Embryophyta</taxon>
        <taxon>Tracheophyta</taxon>
        <taxon>Spermatophyta</taxon>
        <taxon>Magnoliopsida</taxon>
        <taxon>eudicotyledons</taxon>
        <taxon>Gunneridae</taxon>
        <taxon>Pentapetalae</taxon>
        <taxon>asterids</taxon>
        <taxon>lamiids</taxon>
        <taxon>Solanales</taxon>
        <taxon>Solanaceae</taxon>
        <taxon>Solanoideae</taxon>
        <taxon>Capsiceae</taxon>
        <taxon>Capsicum</taxon>
    </lineage>
</organism>
<evidence type="ECO:0000256" key="2">
    <source>
        <dbReference type="ARBA" id="ARBA00022473"/>
    </source>
</evidence>
<dbReference type="GO" id="GO:0005634">
    <property type="term" value="C:nucleus"/>
    <property type="evidence" value="ECO:0007669"/>
    <property type="project" value="UniProtKB-SubCell"/>
</dbReference>
<evidence type="ECO:0000313" key="9">
    <source>
        <dbReference type="EMBL" id="PHT28363.1"/>
    </source>
</evidence>
<keyword evidence="5" id="KW-0804">Transcription</keyword>
<sequence>MNPAQQLDRKSRNSALTKLRFRILSTIFNGLLDCKAKQEFEEALALYDRDTPDRWYNIATCVGGKSAAEVRRHYELLVTEIMQIENGQVPLPNYKAAENNNRGYGNERRAKLITITFDTNILKAMQLMSEHHIRHVPVIDGKVVGMISVADIVKAVVDQQTGESKLITVTSDTNILKAMQLMSEHHIRHVPVIDGKVVGMISVADIVKAVVDQQTGEVKQLNQFIRGDYY</sequence>
<reference evidence="10" key="2">
    <citation type="journal article" date="2017" name="J. Anim. Genet.">
        <title>Multiple reference genome sequences of hot pepper reveal the massive evolution of plant disease resistance genes by retroduplication.</title>
        <authorList>
            <person name="Kim S."/>
            <person name="Park J."/>
            <person name="Yeom S.-I."/>
            <person name="Kim Y.-M."/>
            <person name="Seo E."/>
            <person name="Kim K.-T."/>
            <person name="Kim M.-S."/>
            <person name="Lee J.M."/>
            <person name="Cheong K."/>
            <person name="Shin H.-S."/>
            <person name="Kim S.-B."/>
            <person name="Han K."/>
            <person name="Lee J."/>
            <person name="Park M."/>
            <person name="Lee H.-A."/>
            <person name="Lee H.-Y."/>
            <person name="Lee Y."/>
            <person name="Oh S."/>
            <person name="Lee J.H."/>
            <person name="Choi E."/>
            <person name="Choi E."/>
            <person name="Lee S.E."/>
            <person name="Jeon J."/>
            <person name="Kim H."/>
            <person name="Choi G."/>
            <person name="Song H."/>
            <person name="Lee J."/>
            <person name="Lee S.-C."/>
            <person name="Kwon J.-K."/>
            <person name="Lee H.-Y."/>
            <person name="Koo N."/>
            <person name="Hong Y."/>
            <person name="Kim R.W."/>
            <person name="Kang W.-H."/>
            <person name="Huh J.H."/>
            <person name="Kang B.-C."/>
            <person name="Yang T.-J."/>
            <person name="Lee Y.-H."/>
            <person name="Bennetzen J.L."/>
            <person name="Choi D."/>
        </authorList>
    </citation>
    <scope>NUCLEOTIDE SEQUENCE [LARGE SCALE GENOMIC DNA]</scope>
    <source>
        <strain evidence="10">cv. PBC81</strain>
    </source>
</reference>
<evidence type="ECO:0000259" key="8">
    <source>
        <dbReference type="PROSITE" id="PS51371"/>
    </source>
</evidence>
<dbReference type="AlphaFoldDB" id="A0A2G2V5V7"/>
<dbReference type="SUPFAM" id="SSF54631">
    <property type="entry name" value="CBS-domain pair"/>
    <property type="match status" value="1"/>
</dbReference>
<dbReference type="GO" id="GO:0048262">
    <property type="term" value="P:determination of dorsal/ventral asymmetry"/>
    <property type="evidence" value="ECO:0007669"/>
    <property type="project" value="UniProtKB-ARBA"/>
</dbReference>
<proteinExistence type="predicted"/>
<evidence type="ECO:0000256" key="1">
    <source>
        <dbReference type="ARBA" id="ARBA00004123"/>
    </source>
</evidence>
<gene>
    <name evidence="9" type="ORF">CQW23_32042</name>
</gene>
<dbReference type="CDD" id="cd00167">
    <property type="entry name" value="SANT"/>
    <property type="match status" value="1"/>
</dbReference>
<dbReference type="GO" id="GO:0000976">
    <property type="term" value="F:transcription cis-regulatory region binding"/>
    <property type="evidence" value="ECO:0007669"/>
    <property type="project" value="UniProtKB-ARBA"/>
</dbReference>
<evidence type="ECO:0000256" key="3">
    <source>
        <dbReference type="ARBA" id="ARBA00023015"/>
    </source>
</evidence>
<dbReference type="InterPro" id="IPR001005">
    <property type="entry name" value="SANT/Myb"/>
</dbReference>
<dbReference type="InterPro" id="IPR051257">
    <property type="entry name" value="Diverse_CBS-Domain"/>
</dbReference>
<dbReference type="SMART" id="SM00116">
    <property type="entry name" value="CBS"/>
    <property type="match status" value="2"/>
</dbReference>
<comment type="subcellular location">
    <subcellularLocation>
        <location evidence="1">Nucleus</location>
    </subcellularLocation>
</comment>
<evidence type="ECO:0000256" key="4">
    <source>
        <dbReference type="ARBA" id="ARBA00023122"/>
    </source>
</evidence>
<dbReference type="OrthoDB" id="418595at2759"/>
<dbReference type="GO" id="GO:0009908">
    <property type="term" value="P:flower development"/>
    <property type="evidence" value="ECO:0007669"/>
    <property type="project" value="UniProtKB-ARBA"/>
</dbReference>
<dbReference type="FunFam" id="1.10.10.60:FF:000154">
    <property type="entry name" value="Transcription factor SRM1"/>
    <property type="match status" value="1"/>
</dbReference>
<keyword evidence="4 7" id="KW-0129">CBS domain</keyword>
<keyword evidence="3" id="KW-0805">Transcription regulation</keyword>
<accession>A0A2G2V5V7</accession>
<reference evidence="9 10" key="1">
    <citation type="journal article" date="2017" name="Genome Biol.">
        <title>New reference genome sequences of hot pepper reveal the massive evolution of plant disease-resistance genes by retroduplication.</title>
        <authorList>
            <person name="Kim S."/>
            <person name="Park J."/>
            <person name="Yeom S.I."/>
            <person name="Kim Y.M."/>
            <person name="Seo E."/>
            <person name="Kim K.T."/>
            <person name="Kim M.S."/>
            <person name="Lee J.M."/>
            <person name="Cheong K."/>
            <person name="Shin H.S."/>
            <person name="Kim S.B."/>
            <person name="Han K."/>
            <person name="Lee J."/>
            <person name="Park M."/>
            <person name="Lee H.A."/>
            <person name="Lee H.Y."/>
            <person name="Lee Y."/>
            <person name="Oh S."/>
            <person name="Lee J.H."/>
            <person name="Choi E."/>
            <person name="Choi E."/>
            <person name="Lee S.E."/>
            <person name="Jeon J."/>
            <person name="Kim H."/>
            <person name="Choi G."/>
            <person name="Song H."/>
            <person name="Lee J."/>
            <person name="Lee S.C."/>
            <person name="Kwon J.K."/>
            <person name="Lee H.Y."/>
            <person name="Koo N."/>
            <person name="Hong Y."/>
            <person name="Kim R.W."/>
            <person name="Kang W.H."/>
            <person name="Huh J.H."/>
            <person name="Kang B.C."/>
            <person name="Yang T.J."/>
            <person name="Lee Y.H."/>
            <person name="Bennetzen J.L."/>
            <person name="Choi D."/>
        </authorList>
    </citation>
    <scope>NUCLEOTIDE SEQUENCE [LARGE SCALE GENOMIC DNA]</scope>
    <source>
        <strain evidence="10">cv. PBC81</strain>
    </source>
</reference>
<dbReference type="Gene3D" id="3.10.580.10">
    <property type="entry name" value="CBS-domain"/>
    <property type="match status" value="2"/>
</dbReference>
<evidence type="ECO:0000256" key="5">
    <source>
        <dbReference type="ARBA" id="ARBA00023163"/>
    </source>
</evidence>
<evidence type="ECO:0000313" key="10">
    <source>
        <dbReference type="Proteomes" id="UP000224567"/>
    </source>
</evidence>
<feature type="domain" description="CBS" evidence="8">
    <location>
        <begin position="162"/>
        <end position="218"/>
    </location>
</feature>
<keyword evidence="10" id="KW-1185">Reference proteome</keyword>
<dbReference type="Gene3D" id="1.10.10.60">
    <property type="entry name" value="Homeodomain-like"/>
    <property type="match status" value="1"/>
</dbReference>
<comment type="caution">
    <text evidence="9">The sequence shown here is derived from an EMBL/GenBank/DDBJ whole genome shotgun (WGS) entry which is preliminary data.</text>
</comment>
<keyword evidence="6" id="KW-0539">Nucleus</keyword>
<dbReference type="PROSITE" id="PS51371">
    <property type="entry name" value="CBS"/>
    <property type="match status" value="2"/>
</dbReference>
<evidence type="ECO:0000256" key="6">
    <source>
        <dbReference type="ARBA" id="ARBA00023242"/>
    </source>
</evidence>
<feature type="domain" description="CBS" evidence="8">
    <location>
        <begin position="107"/>
        <end position="161"/>
    </location>
</feature>
<dbReference type="InterPro" id="IPR046342">
    <property type="entry name" value="CBS_dom_sf"/>
</dbReference>
<name>A0A2G2V5V7_CAPBA</name>
<dbReference type="PANTHER" id="PTHR43080:SF12">
    <property type="entry name" value="CYSTATHIONINE BETA-SYNTHASE (CBS) FAMILY PROTEIN"/>
    <property type="match status" value="1"/>
</dbReference>
<dbReference type="Pfam" id="PF00571">
    <property type="entry name" value="CBS"/>
    <property type="match status" value="2"/>
</dbReference>
<dbReference type="GO" id="GO:0010597">
    <property type="term" value="P:green leaf volatile biosynthetic process"/>
    <property type="evidence" value="ECO:0007669"/>
    <property type="project" value="UniProtKB-ARBA"/>
</dbReference>